<dbReference type="EMBL" id="ML977321">
    <property type="protein sequence ID" value="KAF2116401.1"/>
    <property type="molecule type" value="Genomic_DNA"/>
</dbReference>
<feature type="region of interest" description="Disordered" evidence="1">
    <location>
        <begin position="79"/>
        <end position="132"/>
    </location>
</feature>
<evidence type="ECO:0000256" key="1">
    <source>
        <dbReference type="SAM" id="MobiDB-lite"/>
    </source>
</evidence>
<reference evidence="2" key="1">
    <citation type="journal article" date="2020" name="Stud. Mycol.">
        <title>101 Dothideomycetes genomes: a test case for predicting lifestyles and emergence of pathogens.</title>
        <authorList>
            <person name="Haridas S."/>
            <person name="Albert R."/>
            <person name="Binder M."/>
            <person name="Bloem J."/>
            <person name="Labutti K."/>
            <person name="Salamov A."/>
            <person name="Andreopoulos B."/>
            <person name="Baker S."/>
            <person name="Barry K."/>
            <person name="Bills G."/>
            <person name="Bluhm B."/>
            <person name="Cannon C."/>
            <person name="Castanera R."/>
            <person name="Culley D."/>
            <person name="Daum C."/>
            <person name="Ezra D."/>
            <person name="Gonzalez J."/>
            <person name="Henrissat B."/>
            <person name="Kuo A."/>
            <person name="Liang C."/>
            <person name="Lipzen A."/>
            <person name="Lutzoni F."/>
            <person name="Magnuson J."/>
            <person name="Mondo S."/>
            <person name="Nolan M."/>
            <person name="Ohm R."/>
            <person name="Pangilinan J."/>
            <person name="Park H.-J."/>
            <person name="Ramirez L."/>
            <person name="Alfaro M."/>
            <person name="Sun H."/>
            <person name="Tritt A."/>
            <person name="Yoshinaga Y."/>
            <person name="Zwiers L.-H."/>
            <person name="Turgeon B."/>
            <person name="Goodwin S."/>
            <person name="Spatafora J."/>
            <person name="Crous P."/>
            <person name="Grigoriev I."/>
        </authorList>
    </citation>
    <scope>NUCLEOTIDE SEQUENCE</scope>
    <source>
        <strain evidence="2">CBS 627.86</strain>
    </source>
</reference>
<feature type="compositionally biased region" description="Basic and acidic residues" evidence="1">
    <location>
        <begin position="27"/>
        <end position="38"/>
    </location>
</feature>
<sequence>MADSPDQHLSPLYPPASPDPQGMEMPRTSRLEVPERAPSRSASPTQYEFIMSTGEENASTRKKNLKTVRSQVMKNYLAQQQQRQRRGSNEGLMSTVGSERRKGKERARSSRSTSREVGDSSTSPTVSEGGLSVSADAGSVFSGFSWSMPFGGARTDAQFRLGSSQPFALDFNYNAPRDEVSKSAQSYVSSLLHDKRTGMLQPSFRTLDSKGETVRIVKDTLGICGNDVPESTIFAVNMLSFGCAIDCDWDEARGHLGALQRIIDARGGIGTIDFELQRTITWTTYCLAGALQLPTHFPIPSFHTTNAFPLAFLDDVQIRAWRTVKRFPKNNSWVFDIVARLHQLSVATALEWYNDVDQRAVSNLYFEAMQNVTLVSLEQPWSGNIPGGNSGQETATMFRVWAAGLPLFVWATARHLRTRMGVVVNPSNYDPLFARVQEMLDGPGGYHAWPRGKSLEPVLATLFYCVESCEFSNPRRMWFIENMRKVTEMLKLKAVDEFKKTLDYFPSTDEYRLVAEDVWREMVHGSSGPVTPTLTLSSLQ</sequence>
<dbReference type="PANTHER" id="PTHR37540:SF5">
    <property type="entry name" value="TRANSCRIPTION FACTOR DOMAIN-CONTAINING PROTEIN"/>
    <property type="match status" value="1"/>
</dbReference>
<dbReference type="OrthoDB" id="4158087at2759"/>
<name>A0A6A5ZD83_9PLEO</name>
<proteinExistence type="predicted"/>
<keyword evidence="3" id="KW-1185">Reference proteome</keyword>
<dbReference type="PANTHER" id="PTHR37540">
    <property type="entry name" value="TRANSCRIPTION FACTOR (ACR-2), PUTATIVE-RELATED-RELATED"/>
    <property type="match status" value="1"/>
</dbReference>
<accession>A0A6A5ZD83</accession>
<evidence type="ECO:0000313" key="2">
    <source>
        <dbReference type="EMBL" id="KAF2116401.1"/>
    </source>
</evidence>
<evidence type="ECO:0000313" key="3">
    <source>
        <dbReference type="Proteomes" id="UP000799770"/>
    </source>
</evidence>
<protein>
    <submittedName>
        <fullName evidence="2">Uncharacterized protein</fullName>
    </submittedName>
</protein>
<feature type="region of interest" description="Disordered" evidence="1">
    <location>
        <begin position="1"/>
        <end position="64"/>
    </location>
</feature>
<dbReference type="AlphaFoldDB" id="A0A6A5ZD83"/>
<dbReference type="Proteomes" id="UP000799770">
    <property type="component" value="Unassembled WGS sequence"/>
</dbReference>
<organism evidence="2 3">
    <name type="scientific">Lophiotrema nucula</name>
    <dbReference type="NCBI Taxonomy" id="690887"/>
    <lineage>
        <taxon>Eukaryota</taxon>
        <taxon>Fungi</taxon>
        <taxon>Dikarya</taxon>
        <taxon>Ascomycota</taxon>
        <taxon>Pezizomycotina</taxon>
        <taxon>Dothideomycetes</taxon>
        <taxon>Pleosporomycetidae</taxon>
        <taxon>Pleosporales</taxon>
        <taxon>Lophiotremataceae</taxon>
        <taxon>Lophiotrema</taxon>
    </lineage>
</organism>
<feature type="compositionally biased region" description="Basic and acidic residues" evidence="1">
    <location>
        <begin position="98"/>
        <end position="118"/>
    </location>
</feature>
<gene>
    <name evidence="2" type="ORF">BDV96DRAFT_658682</name>
</gene>